<dbReference type="Proteomes" id="UP001596527">
    <property type="component" value="Unassembled WGS sequence"/>
</dbReference>
<dbReference type="PROSITE" id="PS51318">
    <property type="entry name" value="TAT"/>
    <property type="match status" value="1"/>
</dbReference>
<keyword evidence="1" id="KW-0812">Transmembrane</keyword>
<feature type="transmembrane region" description="Helical" evidence="1">
    <location>
        <begin position="55"/>
        <end position="74"/>
    </location>
</feature>
<comment type="caution">
    <text evidence="2">The sequence shown here is derived from an EMBL/GenBank/DDBJ whole genome shotgun (WGS) entry which is preliminary data.</text>
</comment>
<name>A0ABW2SJE2_9ACTO</name>
<accession>A0ABW2SJE2</accession>
<keyword evidence="1" id="KW-1133">Transmembrane helix</keyword>
<feature type="transmembrane region" description="Helical" evidence="1">
    <location>
        <begin position="118"/>
        <end position="137"/>
    </location>
</feature>
<organism evidence="2 3">
    <name type="scientific">Schaalia naturae</name>
    <dbReference type="NCBI Taxonomy" id="635203"/>
    <lineage>
        <taxon>Bacteria</taxon>
        <taxon>Bacillati</taxon>
        <taxon>Actinomycetota</taxon>
        <taxon>Actinomycetes</taxon>
        <taxon>Actinomycetales</taxon>
        <taxon>Actinomycetaceae</taxon>
        <taxon>Schaalia</taxon>
    </lineage>
</organism>
<gene>
    <name evidence="2" type="ORF">ACFQWG_03285</name>
</gene>
<evidence type="ECO:0000256" key="1">
    <source>
        <dbReference type="SAM" id="Phobius"/>
    </source>
</evidence>
<dbReference type="RefSeq" id="WP_380972073.1">
    <property type="nucleotide sequence ID" value="NZ_JBHTEF010000001.1"/>
</dbReference>
<protein>
    <submittedName>
        <fullName evidence="2">Uncharacterized protein</fullName>
    </submittedName>
</protein>
<sequence>MTDQIPSAPGGGSRPAARPALGGAVAELRRMLLLTWGVLAVAATAATAVTPARPWAATATAVAAAGLLAAGTWWTTSHAVAGGEGMTGWVAGGYLLKAAIVAGALIAARTAQIGHRWVGLWMIAAVVACAGSEVVALTRRRAPAVDAGAEEHPAG</sequence>
<feature type="transmembrane region" description="Helical" evidence="1">
    <location>
        <begin position="86"/>
        <end position="106"/>
    </location>
</feature>
<proteinExistence type="predicted"/>
<dbReference type="InterPro" id="IPR006311">
    <property type="entry name" value="TAT_signal"/>
</dbReference>
<reference evidence="3" key="1">
    <citation type="journal article" date="2019" name="Int. J. Syst. Evol. Microbiol.">
        <title>The Global Catalogue of Microorganisms (GCM) 10K type strain sequencing project: providing services to taxonomists for standard genome sequencing and annotation.</title>
        <authorList>
            <consortium name="The Broad Institute Genomics Platform"/>
            <consortium name="The Broad Institute Genome Sequencing Center for Infectious Disease"/>
            <person name="Wu L."/>
            <person name="Ma J."/>
        </authorList>
    </citation>
    <scope>NUCLEOTIDE SEQUENCE [LARGE SCALE GENOMIC DNA]</scope>
    <source>
        <strain evidence="3">CCUG 56698</strain>
    </source>
</reference>
<dbReference type="EMBL" id="JBHTEF010000001">
    <property type="protein sequence ID" value="MFC7580246.1"/>
    <property type="molecule type" value="Genomic_DNA"/>
</dbReference>
<feature type="transmembrane region" description="Helical" evidence="1">
    <location>
        <begin position="31"/>
        <end position="49"/>
    </location>
</feature>
<evidence type="ECO:0000313" key="2">
    <source>
        <dbReference type="EMBL" id="MFC7580246.1"/>
    </source>
</evidence>
<evidence type="ECO:0000313" key="3">
    <source>
        <dbReference type="Proteomes" id="UP001596527"/>
    </source>
</evidence>
<keyword evidence="3" id="KW-1185">Reference proteome</keyword>
<keyword evidence="1" id="KW-0472">Membrane</keyword>